<sequence>MPSLAHELRVLEAVGCWGQFAARIVAAEGGADLVAEAGGQREPEKEKYQEDDEEKQDWNEGIHARLEQLVDGGELVEATEETRDAISAQIAVMLASREEEICNDEKRVQYLADEQQQADAELQQQWMTLREHAEEIIDAVKLDEARSVPSILPGHFRDQLDNYENARSALQKRKRATLDLEGEMDSVNAKLSMAEGKHNFAGWLTTSGCS</sequence>
<evidence type="ECO:0000313" key="3">
    <source>
        <dbReference type="Proteomes" id="UP000016933"/>
    </source>
</evidence>
<dbReference type="eggNOG" id="ENOG502RHKN">
    <property type="taxonomic scope" value="Eukaryota"/>
</dbReference>
<organism evidence="2 3">
    <name type="scientific">Dothistroma septosporum (strain NZE10 / CBS 128990)</name>
    <name type="common">Red band needle blight fungus</name>
    <name type="synonym">Mycosphaerella pini</name>
    <dbReference type="NCBI Taxonomy" id="675120"/>
    <lineage>
        <taxon>Eukaryota</taxon>
        <taxon>Fungi</taxon>
        <taxon>Dikarya</taxon>
        <taxon>Ascomycota</taxon>
        <taxon>Pezizomycotina</taxon>
        <taxon>Dothideomycetes</taxon>
        <taxon>Dothideomycetidae</taxon>
        <taxon>Mycosphaerellales</taxon>
        <taxon>Mycosphaerellaceae</taxon>
        <taxon>Dothistroma</taxon>
    </lineage>
</organism>
<reference evidence="2 3" key="2">
    <citation type="journal article" date="2012" name="PLoS Pathog.">
        <title>Diverse lifestyles and strategies of plant pathogenesis encoded in the genomes of eighteen Dothideomycetes fungi.</title>
        <authorList>
            <person name="Ohm R.A."/>
            <person name="Feau N."/>
            <person name="Henrissat B."/>
            <person name="Schoch C.L."/>
            <person name="Horwitz B.A."/>
            <person name="Barry K.W."/>
            <person name="Condon B.J."/>
            <person name="Copeland A.C."/>
            <person name="Dhillon B."/>
            <person name="Glaser F."/>
            <person name="Hesse C.N."/>
            <person name="Kosti I."/>
            <person name="LaButti K."/>
            <person name="Lindquist E.A."/>
            <person name="Lucas S."/>
            <person name="Salamov A.A."/>
            <person name="Bradshaw R.E."/>
            <person name="Ciuffetti L."/>
            <person name="Hamelin R.C."/>
            <person name="Kema G.H.J."/>
            <person name="Lawrence C."/>
            <person name="Scott J.A."/>
            <person name="Spatafora J.W."/>
            <person name="Turgeon B.G."/>
            <person name="de Wit P.J.G.M."/>
            <person name="Zhong S."/>
            <person name="Goodwin S.B."/>
            <person name="Grigoriev I.V."/>
        </authorList>
    </citation>
    <scope>NUCLEOTIDE SEQUENCE [LARGE SCALE GENOMIC DNA]</scope>
    <source>
        <strain evidence="3">NZE10 / CBS 128990</strain>
    </source>
</reference>
<evidence type="ECO:0000313" key="2">
    <source>
        <dbReference type="EMBL" id="EME40984.1"/>
    </source>
</evidence>
<keyword evidence="3" id="KW-1185">Reference proteome</keyword>
<dbReference type="HOGENOM" id="CLU_1310091_0_0_1"/>
<feature type="compositionally biased region" description="Basic and acidic residues" evidence="1">
    <location>
        <begin position="39"/>
        <end position="48"/>
    </location>
</feature>
<dbReference type="OrthoDB" id="3637007at2759"/>
<name>N1PFU1_DOTSN</name>
<dbReference type="Proteomes" id="UP000016933">
    <property type="component" value="Unassembled WGS sequence"/>
</dbReference>
<accession>N1PFU1</accession>
<dbReference type="EMBL" id="KB446543">
    <property type="protein sequence ID" value="EME40984.1"/>
    <property type="molecule type" value="Genomic_DNA"/>
</dbReference>
<feature type="region of interest" description="Disordered" evidence="1">
    <location>
        <begin position="35"/>
        <end position="57"/>
    </location>
</feature>
<reference evidence="3" key="1">
    <citation type="journal article" date="2012" name="PLoS Genet.">
        <title>The genomes of the fungal plant pathogens Cladosporium fulvum and Dothistroma septosporum reveal adaptation to different hosts and lifestyles but also signatures of common ancestry.</title>
        <authorList>
            <person name="de Wit P.J.G.M."/>
            <person name="van der Burgt A."/>
            <person name="Oekmen B."/>
            <person name="Stergiopoulos I."/>
            <person name="Abd-Elsalam K.A."/>
            <person name="Aerts A.L."/>
            <person name="Bahkali A.H."/>
            <person name="Beenen H.G."/>
            <person name="Chettri P."/>
            <person name="Cox M.P."/>
            <person name="Datema E."/>
            <person name="de Vries R.P."/>
            <person name="Dhillon B."/>
            <person name="Ganley A.R."/>
            <person name="Griffiths S.A."/>
            <person name="Guo Y."/>
            <person name="Hamelin R.C."/>
            <person name="Henrissat B."/>
            <person name="Kabir M.S."/>
            <person name="Jashni M.K."/>
            <person name="Kema G."/>
            <person name="Klaubauf S."/>
            <person name="Lapidus A."/>
            <person name="Levasseur A."/>
            <person name="Lindquist E."/>
            <person name="Mehrabi R."/>
            <person name="Ohm R.A."/>
            <person name="Owen T.J."/>
            <person name="Salamov A."/>
            <person name="Schwelm A."/>
            <person name="Schijlen E."/>
            <person name="Sun H."/>
            <person name="van den Burg H.A."/>
            <person name="van Ham R.C.H.J."/>
            <person name="Zhang S."/>
            <person name="Goodwin S.B."/>
            <person name="Grigoriev I.V."/>
            <person name="Collemare J."/>
            <person name="Bradshaw R.E."/>
        </authorList>
    </citation>
    <scope>NUCLEOTIDE SEQUENCE [LARGE SCALE GENOMIC DNA]</scope>
    <source>
        <strain evidence="3">NZE10 / CBS 128990</strain>
    </source>
</reference>
<evidence type="ECO:0000256" key="1">
    <source>
        <dbReference type="SAM" id="MobiDB-lite"/>
    </source>
</evidence>
<proteinExistence type="predicted"/>
<dbReference type="AlphaFoldDB" id="N1PFU1"/>
<gene>
    <name evidence="2" type="ORF">DOTSEDRAFT_27569</name>
</gene>
<protein>
    <submittedName>
        <fullName evidence="2">Uncharacterized protein</fullName>
    </submittedName>
</protein>